<dbReference type="EMBL" id="VSRR010001996">
    <property type="protein sequence ID" value="MPC28975.1"/>
    <property type="molecule type" value="Genomic_DNA"/>
</dbReference>
<keyword evidence="2" id="KW-1185">Reference proteome</keyword>
<evidence type="ECO:0000313" key="1">
    <source>
        <dbReference type="EMBL" id="MPC28975.1"/>
    </source>
</evidence>
<reference evidence="1 2" key="1">
    <citation type="submission" date="2019-05" db="EMBL/GenBank/DDBJ databases">
        <title>Another draft genome of Portunus trituberculatus and its Hox gene families provides insights of decapod evolution.</title>
        <authorList>
            <person name="Jeong J.-H."/>
            <person name="Song I."/>
            <person name="Kim S."/>
            <person name="Choi T."/>
            <person name="Kim D."/>
            <person name="Ryu S."/>
            <person name="Kim W."/>
        </authorList>
    </citation>
    <scope>NUCLEOTIDE SEQUENCE [LARGE SCALE GENOMIC DNA]</scope>
    <source>
        <tissue evidence="1">Muscle</tissue>
    </source>
</reference>
<sequence length="74" mass="8192">MKAYCAHVFCSRPGRNIHTNTTTTTTSCTTNTTTTTTITITSFASTTSTTSLMHVASYQISKWRHLSIIFVSIR</sequence>
<gene>
    <name evidence="1" type="ORF">E2C01_022191</name>
</gene>
<comment type="caution">
    <text evidence="1">The sequence shown here is derived from an EMBL/GenBank/DDBJ whole genome shotgun (WGS) entry which is preliminary data.</text>
</comment>
<proteinExistence type="predicted"/>
<organism evidence="1 2">
    <name type="scientific">Portunus trituberculatus</name>
    <name type="common">Swimming crab</name>
    <name type="synonym">Neptunus trituberculatus</name>
    <dbReference type="NCBI Taxonomy" id="210409"/>
    <lineage>
        <taxon>Eukaryota</taxon>
        <taxon>Metazoa</taxon>
        <taxon>Ecdysozoa</taxon>
        <taxon>Arthropoda</taxon>
        <taxon>Crustacea</taxon>
        <taxon>Multicrustacea</taxon>
        <taxon>Malacostraca</taxon>
        <taxon>Eumalacostraca</taxon>
        <taxon>Eucarida</taxon>
        <taxon>Decapoda</taxon>
        <taxon>Pleocyemata</taxon>
        <taxon>Brachyura</taxon>
        <taxon>Eubrachyura</taxon>
        <taxon>Portunoidea</taxon>
        <taxon>Portunidae</taxon>
        <taxon>Portuninae</taxon>
        <taxon>Portunus</taxon>
    </lineage>
</organism>
<evidence type="ECO:0000313" key="2">
    <source>
        <dbReference type="Proteomes" id="UP000324222"/>
    </source>
</evidence>
<accession>A0A5B7E6L3</accession>
<name>A0A5B7E6L3_PORTR</name>
<dbReference type="PROSITE" id="PS51257">
    <property type="entry name" value="PROKAR_LIPOPROTEIN"/>
    <property type="match status" value="1"/>
</dbReference>
<protein>
    <submittedName>
        <fullName evidence="1">Uncharacterized protein</fullName>
    </submittedName>
</protein>
<dbReference type="Proteomes" id="UP000324222">
    <property type="component" value="Unassembled WGS sequence"/>
</dbReference>
<dbReference type="AlphaFoldDB" id="A0A5B7E6L3"/>